<dbReference type="Proteomes" id="UP000298681">
    <property type="component" value="Unassembled WGS sequence"/>
</dbReference>
<name>A0A4Z1R914_9GAMM</name>
<keyword evidence="2" id="KW-1185">Reference proteome</keyword>
<evidence type="ECO:0000313" key="1">
    <source>
        <dbReference type="EMBL" id="TKS53158.1"/>
    </source>
</evidence>
<comment type="caution">
    <text evidence="1">The sequence shown here is derived from an EMBL/GenBank/DDBJ whole genome shotgun (WGS) entry which is preliminary data.</text>
</comment>
<evidence type="ECO:0000313" key="2">
    <source>
        <dbReference type="Proteomes" id="UP000298681"/>
    </source>
</evidence>
<sequence>MLTTPTLHEVAQGHRGMLRGVEAALDAQCMVSAVTLCYATIDALSALSRPEGQRETNRTVFIDWINNYLLPAPGLDCAAMDLYGARCGVLHTYRPESGLSATGEARPIYYQWQNGPTAAYERDLPANAVIVNVESLVQAVRTGVEKFAAAERANRQLSERIAHHMSDLLCYVPG</sequence>
<dbReference type="EMBL" id="SPUH01000002">
    <property type="protein sequence ID" value="TKS53158.1"/>
    <property type="molecule type" value="Genomic_DNA"/>
</dbReference>
<protein>
    <submittedName>
        <fullName evidence="1">Uncharacterized protein</fullName>
    </submittedName>
</protein>
<reference evidence="1 2" key="1">
    <citation type="submission" date="2019-01" db="EMBL/GenBank/DDBJ databases">
        <authorList>
            <person name="Zhang S."/>
        </authorList>
    </citation>
    <scope>NUCLEOTIDE SEQUENCE [LARGE SCALE GENOMIC DNA]</scope>
    <source>
        <strain evidence="1 2">1626</strain>
    </source>
</reference>
<dbReference type="RefSeq" id="WP_134675277.1">
    <property type="nucleotide sequence ID" value="NZ_SPUH01000002.1"/>
</dbReference>
<proteinExistence type="predicted"/>
<accession>A0A4Z1R914</accession>
<organism evidence="1 2">
    <name type="scientific">Luteimonas yindakuii</name>
    <dbReference type="NCBI Taxonomy" id="2565782"/>
    <lineage>
        <taxon>Bacteria</taxon>
        <taxon>Pseudomonadati</taxon>
        <taxon>Pseudomonadota</taxon>
        <taxon>Gammaproteobacteria</taxon>
        <taxon>Lysobacterales</taxon>
        <taxon>Lysobacteraceae</taxon>
        <taxon>Luteimonas</taxon>
    </lineage>
</organism>
<dbReference type="AlphaFoldDB" id="A0A4Z1R914"/>
<gene>
    <name evidence="1" type="ORF">E4582_13320</name>
</gene>